<feature type="domain" description="NfeD-like C-terminal" evidence="6">
    <location>
        <begin position="434"/>
        <end position="488"/>
    </location>
</feature>
<evidence type="ECO:0000256" key="4">
    <source>
        <dbReference type="ARBA" id="ARBA00023136"/>
    </source>
</evidence>
<evidence type="ECO:0000259" key="7">
    <source>
        <dbReference type="Pfam" id="PF24961"/>
    </source>
</evidence>
<reference evidence="9 11" key="1">
    <citation type="submission" date="2015-09" db="EMBL/GenBank/DDBJ databases">
        <title>Identification and resolution of microdiversity through metagenomic sequencing of parallel consortia.</title>
        <authorList>
            <person name="Nelson W.C."/>
            <person name="Romine M.F."/>
            <person name="Lindemann S.R."/>
        </authorList>
    </citation>
    <scope>NUCLEOTIDE SEQUENCE [LARGE SCALE GENOMIC DNA]</scope>
    <source>
        <strain evidence="9">HL-109</strain>
    </source>
</reference>
<dbReference type="PANTHER" id="PTHR33507">
    <property type="entry name" value="INNER MEMBRANE PROTEIN YBBJ"/>
    <property type="match status" value="1"/>
</dbReference>
<dbReference type="InterPro" id="IPR002810">
    <property type="entry name" value="NfeD-like_C"/>
</dbReference>
<dbReference type="GO" id="GO:0016020">
    <property type="term" value="C:membrane"/>
    <property type="evidence" value="ECO:0007669"/>
    <property type="project" value="UniProtKB-SubCell"/>
</dbReference>
<feature type="transmembrane region" description="Helical" evidence="5">
    <location>
        <begin position="31"/>
        <end position="50"/>
    </location>
</feature>
<dbReference type="Gene3D" id="2.40.50.140">
    <property type="entry name" value="Nucleic acid-binding proteins"/>
    <property type="match status" value="1"/>
</dbReference>
<evidence type="ECO:0000256" key="5">
    <source>
        <dbReference type="SAM" id="Phobius"/>
    </source>
</evidence>
<protein>
    <submittedName>
        <fullName evidence="9">ClpP class membrane-bound serine protease NfeD</fullName>
    </submittedName>
    <submittedName>
        <fullName evidence="10">Membrane-bound serine protease (ClpP class)</fullName>
    </submittedName>
</protein>
<dbReference type="PATRIC" id="fig|1653334.4.peg.3024"/>
<comment type="caution">
    <text evidence="9">The sequence shown here is derived from an EMBL/GenBank/DDBJ whole genome shotgun (WGS) entry which is preliminary data.</text>
</comment>
<dbReference type="InterPro" id="IPR012340">
    <property type="entry name" value="NA-bd_OB-fold"/>
</dbReference>
<feature type="transmembrane region" description="Helical" evidence="5">
    <location>
        <begin position="346"/>
        <end position="363"/>
    </location>
</feature>
<evidence type="ECO:0000313" key="11">
    <source>
        <dbReference type="Proteomes" id="UP000050497"/>
    </source>
</evidence>
<dbReference type="Proteomes" id="UP000182800">
    <property type="component" value="Unassembled WGS sequence"/>
</dbReference>
<evidence type="ECO:0000259" key="6">
    <source>
        <dbReference type="Pfam" id="PF01957"/>
    </source>
</evidence>
<gene>
    <name evidence="9" type="primary">nfeD</name>
    <name evidence="10" type="ORF">GA0071312_1022</name>
    <name evidence="9" type="ORF">HLUCCO17_09580</name>
</gene>
<keyword evidence="3 5" id="KW-1133">Transmembrane helix</keyword>
<proteinExistence type="predicted"/>
<evidence type="ECO:0000313" key="12">
    <source>
        <dbReference type="Proteomes" id="UP000182800"/>
    </source>
</evidence>
<dbReference type="InterPro" id="IPR052165">
    <property type="entry name" value="Membrane_assoc_protease"/>
</dbReference>
<keyword evidence="4 5" id="KW-0472">Membrane</keyword>
<evidence type="ECO:0000256" key="2">
    <source>
        <dbReference type="ARBA" id="ARBA00022692"/>
    </source>
</evidence>
<feature type="domain" description="NfeD integral membrane" evidence="7">
    <location>
        <begin position="301"/>
        <end position="417"/>
    </location>
</feature>
<feature type="transmembrane region" description="Helical" evidence="5">
    <location>
        <begin position="400"/>
        <end position="422"/>
    </location>
</feature>
<dbReference type="AlphaFoldDB" id="A0A0P8BM45"/>
<dbReference type="GO" id="GO:0008233">
    <property type="term" value="F:peptidase activity"/>
    <property type="evidence" value="ECO:0007669"/>
    <property type="project" value="UniProtKB-KW"/>
</dbReference>
<dbReference type="SUPFAM" id="SSF141322">
    <property type="entry name" value="NfeD domain-like"/>
    <property type="match status" value="1"/>
</dbReference>
<feature type="domain" description="NfeD1b N-terminal" evidence="8">
    <location>
        <begin position="89"/>
        <end position="183"/>
    </location>
</feature>
<dbReference type="Pfam" id="PF25145">
    <property type="entry name" value="NfeD1b_N"/>
    <property type="match status" value="1"/>
</dbReference>
<keyword evidence="9" id="KW-0378">Hydrolase</keyword>
<dbReference type="OrthoDB" id="5289056at2"/>
<evidence type="ECO:0000259" key="8">
    <source>
        <dbReference type="Pfam" id="PF25145"/>
    </source>
</evidence>
<dbReference type="EMBL" id="LJSX01000013">
    <property type="protein sequence ID" value="KPQ10696.1"/>
    <property type="molecule type" value="Genomic_DNA"/>
</dbReference>
<keyword evidence="12" id="KW-1185">Reference proteome</keyword>
<dbReference type="GO" id="GO:0006508">
    <property type="term" value="P:proteolysis"/>
    <property type="evidence" value="ECO:0007669"/>
    <property type="project" value="UniProtKB-KW"/>
</dbReference>
<feature type="transmembrane region" description="Helical" evidence="5">
    <location>
        <begin position="293"/>
        <end position="315"/>
    </location>
</feature>
<dbReference type="CDD" id="cd07020">
    <property type="entry name" value="Clp_protease_NfeD_1"/>
    <property type="match status" value="1"/>
</dbReference>
<dbReference type="Pfam" id="PF01957">
    <property type="entry name" value="NfeD"/>
    <property type="match status" value="1"/>
</dbReference>
<dbReference type="PANTHER" id="PTHR33507:SF4">
    <property type="entry name" value="NODULATION COMPETITIVENESS PROTEIN NFED"/>
    <property type="match status" value="1"/>
</dbReference>
<dbReference type="Proteomes" id="UP000050497">
    <property type="component" value="Unassembled WGS sequence"/>
</dbReference>
<comment type="subcellular location">
    <subcellularLocation>
        <location evidence="1">Membrane</location>
        <topology evidence="1">Multi-pass membrane protein</topology>
    </subcellularLocation>
</comment>
<dbReference type="InterPro" id="IPR056739">
    <property type="entry name" value="NfeD_membrane"/>
</dbReference>
<dbReference type="STRING" id="1653334.GA0071312_1022"/>
<sequence>MGMNDRHENPFDMIAEDTAPRGGILTRLRGAPRIVFAVICLLVGLGIAVADELLRDVEREAERAQETAVEDATPLDISRAVIADLEGGIGPAVTMLIEEGLEEARNLGDAMLVIRMNTPGGLDSATRDIIRLILASDVPVMTYVAPSGARAASAGTYILYASHVAVMAPSTNLGAATPVQMGGGGLGGGGEDEDASEDPMTRKVVNDSVAFIRGLAELRGRNADWAEEAVREGASITSSVAIEQNVADYIADDLRAAIDGADGRVVNLPRGSVVLESAGAELVQFEPNFMTRFLGVITNPNVAYILMLIGIYGLIFEFANPGIVFSGVIGAISLILGLFALNLLPVNYAAFALVGLGVALMIAEVFSPSFGIMGIGGAIAFALGSMMIFDGDVPGFELDISVVIAATAVTGLIIFIALTTALRSFRARTVSGDEGLQDETGTVLNWSGKTGEIMIHSERWHAVADEALAPGDSVRVLAREGLNLRVAPMAQAGSDASAPRIRTT</sequence>
<dbReference type="SUPFAM" id="SSF52096">
    <property type="entry name" value="ClpP/crotonase"/>
    <property type="match status" value="1"/>
</dbReference>
<dbReference type="EMBL" id="FMBM01000001">
    <property type="protein sequence ID" value="SCC79599.1"/>
    <property type="molecule type" value="Genomic_DNA"/>
</dbReference>
<feature type="transmembrane region" description="Helical" evidence="5">
    <location>
        <begin position="322"/>
        <end position="340"/>
    </location>
</feature>
<organism evidence="9 11">
    <name type="scientific">Saliniramus fredricksonii</name>
    <dbReference type="NCBI Taxonomy" id="1653334"/>
    <lineage>
        <taxon>Bacteria</taxon>
        <taxon>Pseudomonadati</taxon>
        <taxon>Pseudomonadota</taxon>
        <taxon>Alphaproteobacteria</taxon>
        <taxon>Hyphomicrobiales</taxon>
        <taxon>Salinarimonadaceae</taxon>
        <taxon>Saliniramus</taxon>
    </lineage>
</organism>
<keyword evidence="9" id="KW-0645">Protease</keyword>
<reference evidence="10 12" key="2">
    <citation type="submission" date="2016-08" db="EMBL/GenBank/DDBJ databases">
        <authorList>
            <person name="Varghese N."/>
            <person name="Submissions Spin"/>
        </authorList>
    </citation>
    <scope>NUCLEOTIDE SEQUENCE [LARGE SCALE GENOMIC DNA]</scope>
    <source>
        <strain evidence="10 12">HL-109</strain>
    </source>
</reference>
<name>A0A0P8BM45_9HYPH</name>
<dbReference type="Pfam" id="PF24961">
    <property type="entry name" value="NfeD_membrane"/>
    <property type="match status" value="1"/>
</dbReference>
<feature type="transmembrane region" description="Helical" evidence="5">
    <location>
        <begin position="370"/>
        <end position="388"/>
    </location>
</feature>
<evidence type="ECO:0000313" key="9">
    <source>
        <dbReference type="EMBL" id="KPQ10696.1"/>
    </source>
</evidence>
<dbReference type="Gene3D" id="3.90.226.10">
    <property type="entry name" value="2-enoyl-CoA Hydratase, Chain A, domain 1"/>
    <property type="match status" value="1"/>
</dbReference>
<keyword evidence="2 5" id="KW-0812">Transmembrane</keyword>
<evidence type="ECO:0000256" key="3">
    <source>
        <dbReference type="ARBA" id="ARBA00022989"/>
    </source>
</evidence>
<accession>A0A0P8BM45</accession>
<evidence type="ECO:0000313" key="10">
    <source>
        <dbReference type="EMBL" id="SCC79599.1"/>
    </source>
</evidence>
<dbReference type="InterPro" id="IPR029045">
    <property type="entry name" value="ClpP/crotonase-like_dom_sf"/>
</dbReference>
<dbReference type="InterPro" id="IPR056738">
    <property type="entry name" value="NfeD1b_N"/>
</dbReference>
<evidence type="ECO:0000256" key="1">
    <source>
        <dbReference type="ARBA" id="ARBA00004141"/>
    </source>
</evidence>